<evidence type="ECO:0000313" key="5">
    <source>
        <dbReference type="Proteomes" id="UP001629536"/>
    </source>
</evidence>
<dbReference type="InterPro" id="IPR036162">
    <property type="entry name" value="Resolvase-like_N_sf"/>
</dbReference>
<dbReference type="InterPro" id="IPR011109">
    <property type="entry name" value="DNA_bind_recombinase_dom"/>
</dbReference>
<gene>
    <name evidence="4" type="ORF">ABGF40_05635</name>
</gene>
<sequence>MKKIHPIKPLEIPLNHKVRVAAYARVSSNTEEQLSSLKAQKEHYERYINSNKDWEFVDVYFDEGISGTKLKNREGLNRLIDDCEKGLINLVLTKSISRFARNTVDCLKLVRKLLAYDVAVFFEKENIKTDDMDGELMLSILAELAANESKSISENEKWSIKNRFKNGTYIISYPPYGYCNNNGVMEIIPEEADVVKEIFSKTLMGFSTHSISADLNSRNIQTKRKKKWSAGTINGIIKNEKYTGDAIFQKTYTKDDFTRKHNKGEVDSYLVENHHEAIISKETYKKANEILEQRRLEKGNKAKGESANRYAMSGKIICGECKGTFKRRTHTKAKGRKYIAWCCGRHIEDKEQCSMKYVEEEAIKHAFIMMMNKLIFGRDYLLNPLKKQLAKLNSRSIDKQLEALQEKIVEKQIKLEETEKLFYGEYLDFKSYSRIKNQLLSDQERLNAQSNHLLSNDYNKKKSKMYLDKLIEFVQKSCYLAEFDDVVFSEFIENIEVINRTKVKFILKCGLALEERLD</sequence>
<accession>A0ABW9F785</accession>
<dbReference type="PROSITE" id="PS51736">
    <property type="entry name" value="RECOMBINASES_3"/>
    <property type="match status" value="1"/>
</dbReference>
<dbReference type="Gene3D" id="3.90.1750.20">
    <property type="entry name" value="Putative Large Serine Recombinase, Chain B, Domain 2"/>
    <property type="match status" value="1"/>
</dbReference>
<dbReference type="PANTHER" id="PTHR30461:SF23">
    <property type="entry name" value="DNA RECOMBINASE-RELATED"/>
    <property type="match status" value="1"/>
</dbReference>
<evidence type="ECO:0000256" key="1">
    <source>
        <dbReference type="SAM" id="Coils"/>
    </source>
</evidence>
<dbReference type="RefSeq" id="WP_124748745.1">
    <property type="nucleotide sequence ID" value="NZ_JBFNFH010000012.1"/>
</dbReference>
<keyword evidence="1" id="KW-0175">Coiled coil</keyword>
<dbReference type="CDD" id="cd00338">
    <property type="entry name" value="Ser_Recombinase"/>
    <property type="match status" value="1"/>
</dbReference>
<proteinExistence type="predicted"/>
<dbReference type="Pfam" id="PF00239">
    <property type="entry name" value="Resolvase"/>
    <property type="match status" value="1"/>
</dbReference>
<dbReference type="Proteomes" id="UP001629536">
    <property type="component" value="Unassembled WGS sequence"/>
</dbReference>
<evidence type="ECO:0000259" key="3">
    <source>
        <dbReference type="PROSITE" id="PS51737"/>
    </source>
</evidence>
<protein>
    <submittedName>
        <fullName evidence="4">Recombinase family protein</fullName>
    </submittedName>
</protein>
<dbReference type="Pfam" id="PF13408">
    <property type="entry name" value="Zn_ribbon_recom"/>
    <property type="match status" value="1"/>
</dbReference>
<comment type="caution">
    <text evidence="4">The sequence shown here is derived from an EMBL/GenBank/DDBJ whole genome shotgun (WGS) entry which is preliminary data.</text>
</comment>
<keyword evidence="5" id="KW-1185">Reference proteome</keyword>
<dbReference type="InterPro" id="IPR006119">
    <property type="entry name" value="Resolv_N"/>
</dbReference>
<dbReference type="Gene3D" id="3.40.50.1390">
    <property type="entry name" value="Resolvase, N-terminal catalytic domain"/>
    <property type="match status" value="1"/>
</dbReference>
<dbReference type="EMBL" id="JBFNFH010000012">
    <property type="protein sequence ID" value="MFM1525152.1"/>
    <property type="molecule type" value="Genomic_DNA"/>
</dbReference>
<dbReference type="InterPro" id="IPR050639">
    <property type="entry name" value="SSR_resolvase"/>
</dbReference>
<feature type="domain" description="Resolvase/invertase-type recombinase catalytic" evidence="2">
    <location>
        <begin position="19"/>
        <end position="167"/>
    </location>
</feature>
<dbReference type="Pfam" id="PF07508">
    <property type="entry name" value="Recombinase"/>
    <property type="match status" value="1"/>
</dbReference>
<name>A0ABW9F785_9FIRM</name>
<dbReference type="SMART" id="SM00857">
    <property type="entry name" value="Resolvase"/>
    <property type="match status" value="1"/>
</dbReference>
<feature type="domain" description="Recombinase" evidence="3">
    <location>
        <begin position="175"/>
        <end position="297"/>
    </location>
</feature>
<dbReference type="PANTHER" id="PTHR30461">
    <property type="entry name" value="DNA-INVERTASE FROM LAMBDOID PROPHAGE"/>
    <property type="match status" value="1"/>
</dbReference>
<dbReference type="PROSITE" id="PS51737">
    <property type="entry name" value="RECOMBINASE_DNA_BIND"/>
    <property type="match status" value="1"/>
</dbReference>
<dbReference type="SUPFAM" id="SSF53041">
    <property type="entry name" value="Resolvase-like"/>
    <property type="match status" value="1"/>
</dbReference>
<reference evidence="4 5" key="1">
    <citation type="journal article" date="2024" name="Front. Microbiol.">
        <title>Pangenomic and biochemical analyses of Helcococcus ovis reveal widespread tetracycline resistance and a novel bacterial species, Helcococcus bovis.</title>
        <authorList>
            <person name="Cunha F."/>
            <person name="Zhai Y."/>
            <person name="Casaro S."/>
            <person name="Jones K.L."/>
            <person name="Hernandez M."/>
            <person name="Bisinotto R.S."/>
            <person name="Kariyawasam S."/>
            <person name="Brown M.B."/>
            <person name="Phillips A."/>
            <person name="Jeong K.C."/>
            <person name="Galvao K.N."/>
        </authorList>
    </citation>
    <scope>NUCLEOTIDE SEQUENCE [LARGE SCALE GENOMIC DNA]</scope>
    <source>
        <strain evidence="4 5">KG197</strain>
    </source>
</reference>
<feature type="coiled-coil region" evidence="1">
    <location>
        <begin position="387"/>
        <end position="421"/>
    </location>
</feature>
<evidence type="ECO:0000313" key="4">
    <source>
        <dbReference type="EMBL" id="MFM1525152.1"/>
    </source>
</evidence>
<dbReference type="InterPro" id="IPR038109">
    <property type="entry name" value="DNA_bind_recomb_sf"/>
</dbReference>
<dbReference type="InterPro" id="IPR025827">
    <property type="entry name" value="Zn_ribbon_recom_dom"/>
</dbReference>
<evidence type="ECO:0000259" key="2">
    <source>
        <dbReference type="PROSITE" id="PS51736"/>
    </source>
</evidence>
<organism evidence="4 5">
    <name type="scientific">Helcococcus bovis</name>
    <dbReference type="NCBI Taxonomy" id="3153252"/>
    <lineage>
        <taxon>Bacteria</taxon>
        <taxon>Bacillati</taxon>
        <taxon>Bacillota</taxon>
        <taxon>Tissierellia</taxon>
        <taxon>Tissierellales</taxon>
        <taxon>Peptoniphilaceae</taxon>
        <taxon>Helcococcus</taxon>
    </lineage>
</organism>